<evidence type="ECO:0000256" key="8">
    <source>
        <dbReference type="SAM" id="Phobius"/>
    </source>
</evidence>
<feature type="transmembrane region" description="Helical" evidence="8">
    <location>
        <begin position="263"/>
        <end position="284"/>
    </location>
</feature>
<evidence type="ECO:0000256" key="6">
    <source>
        <dbReference type="ARBA" id="ARBA00023136"/>
    </source>
</evidence>
<keyword evidence="3" id="KW-0813">Transport</keyword>
<protein>
    <submittedName>
        <fullName evidence="9">Sodium/glucose cotransporter</fullName>
    </submittedName>
</protein>
<feature type="transmembrane region" description="Helical" evidence="8">
    <location>
        <begin position="357"/>
        <end position="375"/>
    </location>
</feature>
<sequence>MNLLLTAGHIAGIVITLLAIIAIGIYAGSMVKSPKDFSLGGGRVNEAVVAGTIMGTMVGGSSTIGTAQLAFNFGFCAWWFTLGGGIACAVLGLGLAWKLYDRNIETMPQYLVSVYGHRIGPISSILSSAGIFLNIVAQGLSAVALLTAMLQINPSLAALISVLLVLAYVFFGGVWGAGLVGVAKLGLLYLATIVCGVFAYKMVGGWAGLTAHFPIYPWFSLFGRSFNQDFAAGFSLLVGVLSTQTYIQAVLSAKSLAKARTGALISAFMIPPLGIGGILVGLFMRANFPNTPSEQVLPIFVMNYLSPFLAGVVLATLLVAIIGTWAGLTLGVSTMLTKDIYKRFIRVHAGDQEVLKVQRILIFVISVLAIFFVAGSLKSMIMGWSFLSMGLRGCAVLFPLLGAAFFPHHVTPPAGIAAALIGPLVDLIWHFAFPKGLDPLYVGLLASFLAILLISMFSKRNKIESTSPHGL</sequence>
<reference evidence="9 10" key="1">
    <citation type="journal article" date="2018" name="Environ. Microbiol.">
        <title>Novel energy conservation strategies and behaviour of Pelotomaculum schinkii driving syntrophic propionate catabolism.</title>
        <authorList>
            <person name="Hidalgo-Ahumada C.A.P."/>
            <person name="Nobu M.K."/>
            <person name="Narihiro T."/>
            <person name="Tamaki H."/>
            <person name="Liu W.T."/>
            <person name="Kamagata Y."/>
            <person name="Stams A.J.M."/>
            <person name="Imachi H."/>
            <person name="Sousa D.Z."/>
        </authorList>
    </citation>
    <scope>NUCLEOTIDE SEQUENCE [LARGE SCALE GENOMIC DNA]</scope>
    <source>
        <strain evidence="9 10">HH</strain>
    </source>
</reference>
<evidence type="ECO:0000256" key="7">
    <source>
        <dbReference type="RuleBase" id="RU362091"/>
    </source>
</evidence>
<evidence type="ECO:0000256" key="3">
    <source>
        <dbReference type="ARBA" id="ARBA00022448"/>
    </source>
</evidence>
<dbReference type="InterPro" id="IPR038377">
    <property type="entry name" value="Na/Glc_symporter_sf"/>
</dbReference>
<feature type="transmembrane region" description="Helical" evidence="8">
    <location>
        <begin position="77"/>
        <end position="97"/>
    </location>
</feature>
<feature type="transmembrane region" description="Helical" evidence="8">
    <location>
        <begin position="304"/>
        <end position="336"/>
    </location>
</feature>
<dbReference type="PANTHER" id="PTHR48086">
    <property type="entry name" value="SODIUM/PROLINE SYMPORTER-RELATED"/>
    <property type="match status" value="1"/>
</dbReference>
<keyword evidence="5 8" id="KW-1133">Transmembrane helix</keyword>
<evidence type="ECO:0000313" key="10">
    <source>
        <dbReference type="Proteomes" id="UP000298324"/>
    </source>
</evidence>
<evidence type="ECO:0000256" key="5">
    <source>
        <dbReference type="ARBA" id="ARBA00022989"/>
    </source>
</evidence>
<dbReference type="RefSeq" id="WP_190258717.1">
    <property type="nucleotide sequence ID" value="NZ_QFGA01000002.1"/>
</dbReference>
<dbReference type="PANTHER" id="PTHR48086:SF7">
    <property type="entry name" value="SODIUM-SOLUTE SYMPORTER-RELATED"/>
    <property type="match status" value="1"/>
</dbReference>
<gene>
    <name evidence="9" type="primary">sglT</name>
    <name evidence="9" type="ORF">Psch_03145</name>
</gene>
<evidence type="ECO:0000256" key="2">
    <source>
        <dbReference type="ARBA" id="ARBA00006434"/>
    </source>
</evidence>
<name>A0A4Y7RBK5_9FIRM</name>
<dbReference type="PROSITE" id="PS50283">
    <property type="entry name" value="NA_SOLUT_SYMP_3"/>
    <property type="match status" value="1"/>
</dbReference>
<dbReference type="AlphaFoldDB" id="A0A4Y7RBK5"/>
<dbReference type="Proteomes" id="UP000298324">
    <property type="component" value="Unassembled WGS sequence"/>
</dbReference>
<dbReference type="InterPro" id="IPR050277">
    <property type="entry name" value="Sodium:Solute_Symporter"/>
</dbReference>
<evidence type="ECO:0000256" key="1">
    <source>
        <dbReference type="ARBA" id="ARBA00004141"/>
    </source>
</evidence>
<accession>A0A4Y7RBK5</accession>
<feature type="transmembrane region" description="Helical" evidence="8">
    <location>
        <begin position="48"/>
        <end position="71"/>
    </location>
</feature>
<evidence type="ECO:0000313" key="9">
    <source>
        <dbReference type="EMBL" id="TEB06103.1"/>
    </source>
</evidence>
<feature type="transmembrane region" description="Helical" evidence="8">
    <location>
        <begin position="439"/>
        <end position="457"/>
    </location>
</feature>
<comment type="subcellular location">
    <subcellularLocation>
        <location evidence="1">Membrane</location>
        <topology evidence="1">Multi-pass membrane protein</topology>
    </subcellularLocation>
</comment>
<proteinExistence type="inferred from homology"/>
<dbReference type="GO" id="GO:0005886">
    <property type="term" value="C:plasma membrane"/>
    <property type="evidence" value="ECO:0007669"/>
    <property type="project" value="TreeGrafter"/>
</dbReference>
<feature type="transmembrane region" description="Helical" evidence="8">
    <location>
        <begin position="187"/>
        <end position="210"/>
    </location>
</feature>
<dbReference type="Pfam" id="PF00474">
    <property type="entry name" value="SSF"/>
    <property type="match status" value="1"/>
</dbReference>
<dbReference type="Gene3D" id="1.20.1730.10">
    <property type="entry name" value="Sodium/glucose cotransporter"/>
    <property type="match status" value="1"/>
</dbReference>
<feature type="transmembrane region" description="Helical" evidence="8">
    <location>
        <begin position="6"/>
        <end position="27"/>
    </location>
</feature>
<dbReference type="EMBL" id="QFGA01000002">
    <property type="protein sequence ID" value="TEB06103.1"/>
    <property type="molecule type" value="Genomic_DNA"/>
</dbReference>
<keyword evidence="4 8" id="KW-0812">Transmembrane</keyword>
<feature type="transmembrane region" description="Helical" evidence="8">
    <location>
        <begin position="156"/>
        <end position="180"/>
    </location>
</feature>
<feature type="transmembrane region" description="Helical" evidence="8">
    <location>
        <begin position="381"/>
        <end position="406"/>
    </location>
</feature>
<keyword evidence="10" id="KW-1185">Reference proteome</keyword>
<feature type="transmembrane region" description="Helical" evidence="8">
    <location>
        <begin position="125"/>
        <end position="150"/>
    </location>
</feature>
<comment type="similarity">
    <text evidence="2 7">Belongs to the sodium:solute symporter (SSF) (TC 2.A.21) family.</text>
</comment>
<dbReference type="CDD" id="cd10322">
    <property type="entry name" value="SLC5sbd"/>
    <property type="match status" value="1"/>
</dbReference>
<comment type="caution">
    <text evidence="9">The sequence shown here is derived from an EMBL/GenBank/DDBJ whole genome shotgun (WGS) entry which is preliminary data.</text>
</comment>
<dbReference type="InterPro" id="IPR001734">
    <property type="entry name" value="Na/solute_symporter"/>
</dbReference>
<dbReference type="GO" id="GO:0022857">
    <property type="term" value="F:transmembrane transporter activity"/>
    <property type="evidence" value="ECO:0007669"/>
    <property type="project" value="InterPro"/>
</dbReference>
<feature type="transmembrane region" description="Helical" evidence="8">
    <location>
        <begin position="413"/>
        <end position="433"/>
    </location>
</feature>
<keyword evidence="6 8" id="KW-0472">Membrane</keyword>
<evidence type="ECO:0000256" key="4">
    <source>
        <dbReference type="ARBA" id="ARBA00022692"/>
    </source>
</evidence>
<organism evidence="9 10">
    <name type="scientific">Pelotomaculum schinkii</name>
    <dbReference type="NCBI Taxonomy" id="78350"/>
    <lineage>
        <taxon>Bacteria</taxon>
        <taxon>Bacillati</taxon>
        <taxon>Bacillota</taxon>
        <taxon>Clostridia</taxon>
        <taxon>Eubacteriales</taxon>
        <taxon>Desulfotomaculaceae</taxon>
        <taxon>Pelotomaculum</taxon>
    </lineage>
</organism>